<evidence type="ECO:0008006" key="3">
    <source>
        <dbReference type="Google" id="ProtNLM"/>
    </source>
</evidence>
<reference evidence="1 2" key="1">
    <citation type="submission" date="2020-07" db="EMBL/GenBank/DDBJ databases">
        <title>Sequencing the genomes of 1000 actinobacteria strains.</title>
        <authorList>
            <person name="Klenk H.-P."/>
        </authorList>
    </citation>
    <scope>NUCLEOTIDE SEQUENCE [LARGE SCALE GENOMIC DNA]</scope>
    <source>
        <strain evidence="1 2">LI1</strain>
    </source>
</reference>
<protein>
    <recommendedName>
        <fullName evidence="3">DUF2004 domain-containing protein</fullName>
    </recommendedName>
</protein>
<accession>A0A7Z0EDI3</accession>
<dbReference type="RefSeq" id="WP_179578225.1">
    <property type="nucleotide sequence ID" value="NZ_JACCFM010000001.1"/>
</dbReference>
<keyword evidence="2" id="KW-1185">Reference proteome</keyword>
<dbReference type="Proteomes" id="UP000537260">
    <property type="component" value="Unassembled WGS sequence"/>
</dbReference>
<organism evidence="1 2">
    <name type="scientific">Glaciibacter psychrotolerans</name>
    <dbReference type="NCBI Taxonomy" id="670054"/>
    <lineage>
        <taxon>Bacteria</taxon>
        <taxon>Bacillati</taxon>
        <taxon>Actinomycetota</taxon>
        <taxon>Actinomycetes</taxon>
        <taxon>Micrococcales</taxon>
        <taxon>Microbacteriaceae</taxon>
        <taxon>Glaciibacter</taxon>
    </lineage>
</organism>
<evidence type="ECO:0000313" key="1">
    <source>
        <dbReference type="EMBL" id="NYJ19456.1"/>
    </source>
</evidence>
<name>A0A7Z0EDI3_9MICO</name>
<sequence length="167" mass="18142">MTIEHDFFGVLGSDGAGEMYWSEVTELGDQNVDITLSAPDEDSVKPESLDIAAAMVNAIEDLDTQVRESLVAELSSEGSTTAQFIEQSIDDLGPEALGDAVIWDSGDQQIDFLRSLRLQRVGFYPHHGGSDEHFALLDYSIAPHETDTLLIIAIDINGDTVTISIDD</sequence>
<comment type="caution">
    <text evidence="1">The sequence shown here is derived from an EMBL/GenBank/DDBJ whole genome shotgun (WGS) entry which is preliminary data.</text>
</comment>
<evidence type="ECO:0000313" key="2">
    <source>
        <dbReference type="Proteomes" id="UP000537260"/>
    </source>
</evidence>
<dbReference type="EMBL" id="JACCFM010000001">
    <property type="protein sequence ID" value="NYJ19456.1"/>
    <property type="molecule type" value="Genomic_DNA"/>
</dbReference>
<gene>
    <name evidence="1" type="ORF">HNR05_001247</name>
</gene>
<proteinExistence type="predicted"/>
<dbReference type="AlphaFoldDB" id="A0A7Z0EDI3"/>